<dbReference type="GO" id="GO:0005737">
    <property type="term" value="C:cytoplasm"/>
    <property type="evidence" value="ECO:0007669"/>
    <property type="project" value="UniProtKB-ARBA"/>
</dbReference>
<dbReference type="OrthoDB" id="9807878at2"/>
<dbReference type="eggNOG" id="COG0228">
    <property type="taxonomic scope" value="Bacteria"/>
</dbReference>
<dbReference type="InterPro" id="IPR020592">
    <property type="entry name" value="Ribosomal_bS16_CS"/>
</dbReference>
<keyword evidence="5" id="KW-1185">Reference proteome</keyword>
<sequence length="102" mass="11781">MALRIRLSRGGAKKRPFYRIVVAEAASPRDGRFVDKLGTYNPMLPTSHPNYLIISQDRLKYWLSVGAKVADRVHRILARVDIMEPFIWNEQTKDSLTEKNPK</sequence>
<dbReference type="Pfam" id="PF00886">
    <property type="entry name" value="Ribosomal_S16"/>
    <property type="match status" value="1"/>
</dbReference>
<keyword evidence="2 3" id="KW-0687">Ribonucleoprotein</keyword>
<dbReference type="RefSeq" id="WP_025300348.1">
    <property type="nucleotide sequence ID" value="NZ_CP006745.1"/>
</dbReference>
<dbReference type="GO" id="GO:0015935">
    <property type="term" value="C:small ribosomal subunit"/>
    <property type="evidence" value="ECO:0007669"/>
    <property type="project" value="TreeGrafter"/>
</dbReference>
<dbReference type="Gene3D" id="3.30.1320.10">
    <property type="match status" value="1"/>
</dbReference>
<dbReference type="InterPro" id="IPR023803">
    <property type="entry name" value="Ribosomal_bS16_dom_sf"/>
</dbReference>
<dbReference type="SUPFAM" id="SSF54565">
    <property type="entry name" value="Ribosomal protein S16"/>
    <property type="match status" value="1"/>
</dbReference>
<dbReference type="HOGENOM" id="CLU_100590_3_1_5"/>
<protein>
    <recommendedName>
        <fullName evidence="3">Small ribosomal subunit protein bS16</fullName>
    </recommendedName>
</protein>
<evidence type="ECO:0000313" key="4">
    <source>
        <dbReference type="EMBL" id="AHC73467.1"/>
    </source>
</evidence>
<keyword evidence="1 3" id="KW-0689">Ribosomal protein</keyword>
<dbReference type="GO" id="GO:0006412">
    <property type="term" value="P:translation"/>
    <property type="evidence" value="ECO:0007669"/>
    <property type="project" value="UniProtKB-UniRule"/>
</dbReference>
<dbReference type="InterPro" id="IPR000307">
    <property type="entry name" value="Ribosomal_bS16"/>
</dbReference>
<name>V9TTH5_9PROT</name>
<dbReference type="PATRIC" id="fig|1401328.3.peg.228"/>
<organism evidence="4 5">
    <name type="scientific">Candidatus Endolissoclinum faulkneri L5</name>
    <dbReference type="NCBI Taxonomy" id="1401328"/>
    <lineage>
        <taxon>Bacteria</taxon>
        <taxon>Pseudomonadati</taxon>
        <taxon>Pseudomonadota</taxon>
        <taxon>Alphaproteobacteria</taxon>
        <taxon>Rhodospirillales</taxon>
        <taxon>Rhodospirillaceae</taxon>
        <taxon>Candidatus Endolissoclinum</taxon>
    </lineage>
</organism>
<dbReference type="NCBIfam" id="TIGR00002">
    <property type="entry name" value="S16"/>
    <property type="match status" value="1"/>
</dbReference>
<dbReference type="EMBL" id="CP006745">
    <property type="protein sequence ID" value="AHC73467.1"/>
    <property type="molecule type" value="Genomic_DNA"/>
</dbReference>
<accession>V9TTH5</accession>
<dbReference type="PROSITE" id="PS00732">
    <property type="entry name" value="RIBOSOMAL_S16"/>
    <property type="match status" value="1"/>
</dbReference>
<evidence type="ECO:0000313" key="5">
    <source>
        <dbReference type="Proteomes" id="UP000018700"/>
    </source>
</evidence>
<dbReference type="KEGG" id="efk:P856_237"/>
<dbReference type="Proteomes" id="UP000018700">
    <property type="component" value="Chromosome"/>
</dbReference>
<dbReference type="PANTHER" id="PTHR12919:SF20">
    <property type="entry name" value="SMALL RIBOSOMAL SUBUNIT PROTEIN BS16M"/>
    <property type="match status" value="1"/>
</dbReference>
<proteinExistence type="inferred from homology"/>
<dbReference type="GO" id="GO:0003735">
    <property type="term" value="F:structural constituent of ribosome"/>
    <property type="evidence" value="ECO:0007669"/>
    <property type="project" value="InterPro"/>
</dbReference>
<evidence type="ECO:0000256" key="3">
    <source>
        <dbReference type="HAMAP-Rule" id="MF_00385"/>
    </source>
</evidence>
<reference evidence="4 5" key="1">
    <citation type="journal article" date="2013" name="PLoS ONE">
        <title>Bacterial endosymbiosis in a chordate host: long-term co-evolution and conservation of secondary metabolism.</title>
        <authorList>
            <person name="Kwan J.C."/>
            <person name="Schmidt E.W."/>
        </authorList>
    </citation>
    <scope>NUCLEOTIDE SEQUENCE [LARGE SCALE GENOMIC DNA]</scope>
    <source>
        <strain evidence="5">faulkneri L5</strain>
    </source>
</reference>
<evidence type="ECO:0000256" key="1">
    <source>
        <dbReference type="ARBA" id="ARBA00022980"/>
    </source>
</evidence>
<dbReference type="STRING" id="1401328.P856_237"/>
<dbReference type="HAMAP" id="MF_00385">
    <property type="entry name" value="Ribosomal_bS16"/>
    <property type="match status" value="1"/>
</dbReference>
<gene>
    <name evidence="3 4" type="primary">rpsP</name>
    <name evidence="4" type="ORF">P856_237</name>
</gene>
<comment type="similarity">
    <text evidence="3">Belongs to the bacterial ribosomal protein bS16 family.</text>
</comment>
<evidence type="ECO:0000256" key="2">
    <source>
        <dbReference type="ARBA" id="ARBA00023274"/>
    </source>
</evidence>
<dbReference type="AlphaFoldDB" id="V9TTH5"/>
<dbReference type="PANTHER" id="PTHR12919">
    <property type="entry name" value="30S RIBOSOMAL PROTEIN S16"/>
    <property type="match status" value="1"/>
</dbReference>